<evidence type="ECO:0000313" key="1">
    <source>
        <dbReference type="EMBL" id="VEU38673.1"/>
    </source>
</evidence>
<keyword evidence="2" id="KW-1185">Reference proteome</keyword>
<dbReference type="Pfam" id="PF07823">
    <property type="entry name" value="CPDase"/>
    <property type="match status" value="1"/>
</dbReference>
<dbReference type="SUPFAM" id="SSF55144">
    <property type="entry name" value="LigT-like"/>
    <property type="match status" value="1"/>
</dbReference>
<gene>
    <name evidence="1" type="ORF">PSNMU_V1.4_AUG-EV-PASAV3_0055130</name>
</gene>
<dbReference type="GO" id="GO:0004113">
    <property type="term" value="F:2',3'-cyclic-nucleotide 3'-phosphodiesterase activity"/>
    <property type="evidence" value="ECO:0007669"/>
    <property type="project" value="TreeGrafter"/>
</dbReference>
<dbReference type="AlphaFoldDB" id="A0A448Z9E4"/>
<reference evidence="1 2" key="1">
    <citation type="submission" date="2019-01" db="EMBL/GenBank/DDBJ databases">
        <authorList>
            <person name="Ferrante I. M."/>
        </authorList>
    </citation>
    <scope>NUCLEOTIDE SEQUENCE [LARGE SCALE GENOMIC DNA]</scope>
    <source>
        <strain evidence="1 2">B856</strain>
    </source>
</reference>
<evidence type="ECO:0000313" key="2">
    <source>
        <dbReference type="Proteomes" id="UP000291116"/>
    </source>
</evidence>
<protein>
    <submittedName>
        <fullName evidence="1">Uncharacterized protein</fullName>
    </submittedName>
</protein>
<dbReference type="InterPro" id="IPR012386">
    <property type="entry name" value="Cyclic-nucl_3Pdiesterase"/>
</dbReference>
<dbReference type="PANTHER" id="PTHR28141">
    <property type="entry name" value="2',3'-CYCLIC-NUCLEOTIDE 3'-PHOSPHODIESTERASE"/>
    <property type="match status" value="1"/>
</dbReference>
<dbReference type="PANTHER" id="PTHR28141:SF1">
    <property type="entry name" value="2',3'-CYCLIC-NUCLEOTIDE 3'-PHOSPHODIESTERASE"/>
    <property type="match status" value="1"/>
</dbReference>
<dbReference type="OrthoDB" id="514292at2759"/>
<sequence length="312" mass="34376">MTQDITNESSLLRQASSPTTPAIIARPTISASAWRVWYSTTVKLLPTIAFFSFLTANLAFHSHLALPFSFDGNGRIDPKEIGRQKLLRGNQTHVIDPLQNKQKMKLSLWLIPPGGEDLTDAGDRKSNVYGQTLQVIDELSGRFGGPKFIPHITVVGGIQVDSEKEANDLSKRLSEGLAGFGTVQCDFRDILQEPGCWNQALILEMIPSKTFVELCELSRRLLNMEQEGDCITFPPPAGVPHMSLFYGDSPLDGSDSQTGRDDYLARVFGTDSNGIGDDKKSFQSHRVMLWKTDPSSASGVPEWKPLIDIGLL</sequence>
<dbReference type="Proteomes" id="UP000291116">
    <property type="component" value="Unassembled WGS sequence"/>
</dbReference>
<organism evidence="1 2">
    <name type="scientific">Pseudo-nitzschia multistriata</name>
    <dbReference type="NCBI Taxonomy" id="183589"/>
    <lineage>
        <taxon>Eukaryota</taxon>
        <taxon>Sar</taxon>
        <taxon>Stramenopiles</taxon>
        <taxon>Ochrophyta</taxon>
        <taxon>Bacillariophyta</taxon>
        <taxon>Bacillariophyceae</taxon>
        <taxon>Bacillariophycidae</taxon>
        <taxon>Bacillariales</taxon>
        <taxon>Bacillariaceae</taxon>
        <taxon>Pseudo-nitzschia</taxon>
    </lineage>
</organism>
<dbReference type="GO" id="GO:0009187">
    <property type="term" value="P:cyclic nucleotide metabolic process"/>
    <property type="evidence" value="ECO:0007669"/>
    <property type="project" value="TreeGrafter"/>
</dbReference>
<accession>A0A448Z9E4</accession>
<dbReference type="EMBL" id="CAACVS010000181">
    <property type="protein sequence ID" value="VEU38673.1"/>
    <property type="molecule type" value="Genomic_DNA"/>
</dbReference>
<dbReference type="InterPro" id="IPR009097">
    <property type="entry name" value="Cyclic_Pdiesterase"/>
</dbReference>
<proteinExistence type="predicted"/>
<name>A0A448Z9E4_9STRA</name>
<dbReference type="Gene3D" id="3.90.1140.10">
    <property type="entry name" value="Cyclic phosphodiesterase"/>
    <property type="match status" value="1"/>
</dbReference>